<dbReference type="OrthoDB" id="5584001at2759"/>
<dbReference type="AlphaFoldDB" id="A0A3S5FFQ3"/>
<comment type="caution">
    <text evidence="1">The sequence shown here is derived from an EMBL/GenBank/DDBJ whole genome shotgun (WGS) entry which is preliminary data.</text>
</comment>
<accession>A0A3S5FFQ3</accession>
<gene>
    <name evidence="1" type="ORF">PXEA_LOCUS26659</name>
</gene>
<name>A0A3S5FFQ3_9PLAT</name>
<sequence>MEKPNSFPGVIFVQPGQPIKHSVSEAHRPVFSSQYSSSTANVEHDNYTKHLVIETNAKMYQRLVTFNQLRAYLAYLCGQEMAVTSATAAAAASVITGQGEGATIATGPTRGFVPPPLNNFTGGLRSGPGVLQASHCDIAVIRCLFLNHWNEPGAFWCLRYMLRRLLELYMELQRSTTAIEMAGFRHLLGPSFKDCLNRAHVSLATDTSLSKTTNAVFDNSEPTSSFQIEKPSTGVFDVSSTQKAHSSRSSSPPIFGILRSLSMPQLFSTPFPQVLDGQTSSTNGKKMDKDFELGVNEPPAWPKVDNKDLSEVDKFCTETGNGFN</sequence>
<reference evidence="1" key="1">
    <citation type="submission" date="2018-11" db="EMBL/GenBank/DDBJ databases">
        <authorList>
            <consortium name="Pathogen Informatics"/>
        </authorList>
    </citation>
    <scope>NUCLEOTIDE SEQUENCE</scope>
</reference>
<protein>
    <submittedName>
        <fullName evidence="1">Uncharacterized protein</fullName>
    </submittedName>
</protein>
<keyword evidence="2" id="KW-1185">Reference proteome</keyword>
<dbReference type="EMBL" id="CAAALY010245377">
    <property type="protein sequence ID" value="VEL33219.1"/>
    <property type="molecule type" value="Genomic_DNA"/>
</dbReference>
<organism evidence="1 2">
    <name type="scientific">Protopolystoma xenopodis</name>
    <dbReference type="NCBI Taxonomy" id="117903"/>
    <lineage>
        <taxon>Eukaryota</taxon>
        <taxon>Metazoa</taxon>
        <taxon>Spiralia</taxon>
        <taxon>Lophotrochozoa</taxon>
        <taxon>Platyhelminthes</taxon>
        <taxon>Monogenea</taxon>
        <taxon>Polyopisthocotylea</taxon>
        <taxon>Polystomatidea</taxon>
        <taxon>Polystomatidae</taxon>
        <taxon>Protopolystoma</taxon>
    </lineage>
</organism>
<dbReference type="Proteomes" id="UP000784294">
    <property type="component" value="Unassembled WGS sequence"/>
</dbReference>
<proteinExistence type="predicted"/>
<evidence type="ECO:0000313" key="2">
    <source>
        <dbReference type="Proteomes" id="UP000784294"/>
    </source>
</evidence>
<evidence type="ECO:0000313" key="1">
    <source>
        <dbReference type="EMBL" id="VEL33219.1"/>
    </source>
</evidence>